<evidence type="ECO:0000313" key="3">
    <source>
        <dbReference type="Proteomes" id="UP000018208"/>
    </source>
</evidence>
<gene>
    <name evidence="1" type="ORF">SS50377_12883</name>
    <name evidence="2" type="ORF">SS50377_24041</name>
</gene>
<reference evidence="2" key="2">
    <citation type="submission" date="2020-12" db="EMBL/GenBank/DDBJ databases">
        <title>New Spironucleus salmonicida genome in near-complete chromosomes.</title>
        <authorList>
            <person name="Xu F."/>
            <person name="Kurt Z."/>
            <person name="Jimenez-Gonzalez A."/>
            <person name="Astvaldsson A."/>
            <person name="Andersson J.O."/>
            <person name="Svard S.G."/>
        </authorList>
    </citation>
    <scope>NUCLEOTIDE SEQUENCE</scope>
    <source>
        <strain evidence="2">ATCC 50377</strain>
    </source>
</reference>
<sequence length="213" mass="23350">MRHFSSPQAVVQHLLRVSTSLTLAILPLSRGAGRAALRDVCLTVLLGAFSGLDAALPPDAISRFLAQQIAQNLQVLRAVSGVAAPEFRFCDKIGRGKIGVENQNEFEISTFYFCAFPASLKVERSPFQNLEFEAQENAREHALEFARIQAFFGVKSADFEAESAVRASRLYELERVARGVSRLLGGAHEHVLAAAELLLRCYIEGGKFDALVE</sequence>
<keyword evidence="3" id="KW-1185">Reference proteome</keyword>
<dbReference type="EMBL" id="AUWU02000004">
    <property type="protein sequence ID" value="KAH0574096.1"/>
    <property type="molecule type" value="Genomic_DNA"/>
</dbReference>
<protein>
    <submittedName>
        <fullName evidence="1">Uncharacterized protein</fullName>
    </submittedName>
</protein>
<evidence type="ECO:0000313" key="1">
    <source>
        <dbReference type="EMBL" id="EST47072.1"/>
    </source>
</evidence>
<proteinExistence type="predicted"/>
<dbReference type="Proteomes" id="UP000018208">
    <property type="component" value="Unassembled WGS sequence"/>
</dbReference>
<dbReference type="VEuPathDB" id="GiardiaDB:SS50377_24041"/>
<name>V6LQX0_9EUKA</name>
<organism evidence="1">
    <name type="scientific">Spironucleus salmonicida</name>
    <dbReference type="NCBI Taxonomy" id="348837"/>
    <lineage>
        <taxon>Eukaryota</taxon>
        <taxon>Metamonada</taxon>
        <taxon>Diplomonadida</taxon>
        <taxon>Hexamitidae</taxon>
        <taxon>Hexamitinae</taxon>
        <taxon>Spironucleus</taxon>
    </lineage>
</organism>
<evidence type="ECO:0000313" key="2">
    <source>
        <dbReference type="EMBL" id="KAH0574096.1"/>
    </source>
</evidence>
<dbReference type="AlphaFoldDB" id="V6LQX0"/>
<reference evidence="1 2" key="1">
    <citation type="journal article" date="2014" name="PLoS Genet.">
        <title>The Genome of Spironucleus salmonicida Highlights a Fish Pathogen Adapted to Fluctuating Environments.</title>
        <authorList>
            <person name="Xu F."/>
            <person name="Jerlstrom-Hultqvist J."/>
            <person name="Einarsson E."/>
            <person name="Astvaldsson A."/>
            <person name="Svard S.G."/>
            <person name="Andersson J.O."/>
        </authorList>
    </citation>
    <scope>NUCLEOTIDE SEQUENCE</scope>
    <source>
        <strain evidence="2">ATCC 50377</strain>
    </source>
</reference>
<accession>V6LQX0</accession>
<dbReference type="EMBL" id="KI546049">
    <property type="protein sequence ID" value="EST47072.1"/>
    <property type="molecule type" value="Genomic_DNA"/>
</dbReference>